<dbReference type="STRING" id="157687.HMPREF3180_01613"/>
<feature type="coiled-coil region" evidence="1">
    <location>
        <begin position="335"/>
        <end position="420"/>
    </location>
</feature>
<sequence>MKLVKIFSNKKEFKEIEFNEHFNIIVGKKTKEANNEDNKKKDSHNLGKTSLVNLIDFLLLKRLEGENIFKRHSNLFKEHIFYLELLLDNGKYLLIKRGVKKNTKISFALLEKKLEKLDEKNIVWEYTDLPYEKSKKILNNIYLNFDALKKYDYRTYLRMIFLKDKDSFSKKLKNPHKGSDFEWKNKLLYLFGFNNYIFEEKKELEEKLEILKKESPKNITTIIDKKRSEILELEDSVSEFEKNINLYNDYSFDKNVTEETVKNISSEISKYNQKRYNLSIDIEKISRALEEEINTIDLDQLENIFNEVNLYFPEQLKKNYEELIEFNKIIFVEREEALKKKLSKLSAEHEEVNQKLEVLNKQREKNIKILNENEFYRKKAKEIVELEIQKEKLEKLKIELEELEKKLENITKKTEIENKHNTIVGKLNIEVSKENETYENIKKIFQKITKKIFPERNGRIIINLNKNNNPEFDLYLEDKFENRTAEDDGGTYKGILMACFCLSVASYYSQFRYHKFLFQDGMLEGGDNRKKELVIKTIKELCTKYDLQYITTAIEDEINNDEVKELLNEENIIAKLTDGDNGSGTLFGFEF</sequence>
<evidence type="ECO:0000259" key="2">
    <source>
        <dbReference type="Pfam" id="PF10088"/>
    </source>
</evidence>
<evidence type="ECO:0000256" key="1">
    <source>
        <dbReference type="SAM" id="Coils"/>
    </source>
</evidence>
<protein>
    <recommendedName>
        <fullName evidence="2">DUF2326 domain-containing protein</fullName>
    </recommendedName>
</protein>
<evidence type="ECO:0000313" key="4">
    <source>
        <dbReference type="Proteomes" id="UP000070483"/>
    </source>
</evidence>
<keyword evidence="1" id="KW-0175">Coiled coil</keyword>
<feature type="domain" description="DUF2326" evidence="2">
    <location>
        <begin position="448"/>
        <end position="591"/>
    </location>
</feature>
<dbReference type="Proteomes" id="UP000070483">
    <property type="component" value="Unassembled WGS sequence"/>
</dbReference>
<proteinExistence type="predicted"/>
<name>A0A134A6M7_9FUSO</name>
<feature type="coiled-coil region" evidence="1">
    <location>
        <begin position="194"/>
        <end position="274"/>
    </location>
</feature>
<dbReference type="OrthoDB" id="5140926at2"/>
<gene>
    <name evidence="3" type="ORF">HMPREF3180_01613</name>
</gene>
<dbReference type="AlphaFoldDB" id="A0A134A6M7"/>
<keyword evidence="4" id="KW-1185">Reference proteome</keyword>
<dbReference type="RefSeq" id="WP_060918248.1">
    <property type="nucleotide sequence ID" value="NZ_CAUTBH010000004.1"/>
</dbReference>
<evidence type="ECO:0000313" key="3">
    <source>
        <dbReference type="EMBL" id="KXB63353.1"/>
    </source>
</evidence>
<organism evidence="3 4">
    <name type="scientific">Leptotrichia wadei</name>
    <dbReference type="NCBI Taxonomy" id="157687"/>
    <lineage>
        <taxon>Bacteria</taxon>
        <taxon>Fusobacteriati</taxon>
        <taxon>Fusobacteriota</taxon>
        <taxon>Fusobacteriia</taxon>
        <taxon>Fusobacteriales</taxon>
        <taxon>Leptotrichiaceae</taxon>
        <taxon>Leptotrichia</taxon>
    </lineage>
</organism>
<dbReference type="Pfam" id="PF10088">
    <property type="entry name" value="DUF2326"/>
    <property type="match status" value="1"/>
</dbReference>
<dbReference type="InterPro" id="IPR018760">
    <property type="entry name" value="DUF2326"/>
</dbReference>
<dbReference type="PATRIC" id="fig|157687.3.peg.1604"/>
<reference evidence="4" key="1">
    <citation type="submission" date="2016-01" db="EMBL/GenBank/DDBJ databases">
        <authorList>
            <person name="Mitreva M."/>
            <person name="Pepin K.H."/>
            <person name="Mihindukulasuriya K.A."/>
            <person name="Fulton R."/>
            <person name="Fronick C."/>
            <person name="O'Laughlin M."/>
            <person name="Miner T."/>
            <person name="Herter B."/>
            <person name="Rosa B.A."/>
            <person name="Cordes M."/>
            <person name="Tomlinson C."/>
            <person name="Wollam A."/>
            <person name="Palsikar V.B."/>
            <person name="Mardis E.R."/>
            <person name="Wilson R.K."/>
        </authorList>
    </citation>
    <scope>NUCLEOTIDE SEQUENCE [LARGE SCALE GENOMIC DNA]</scope>
    <source>
        <strain evidence="4">KA00185</strain>
    </source>
</reference>
<dbReference type="EMBL" id="LSDD01000113">
    <property type="protein sequence ID" value="KXB63353.1"/>
    <property type="molecule type" value="Genomic_DNA"/>
</dbReference>
<accession>A0A134A6M7</accession>
<comment type="caution">
    <text evidence="3">The sequence shown here is derived from an EMBL/GenBank/DDBJ whole genome shotgun (WGS) entry which is preliminary data.</text>
</comment>